<evidence type="ECO:0000313" key="4">
    <source>
        <dbReference type="Proteomes" id="UP000195105"/>
    </source>
</evidence>
<evidence type="ECO:0000259" key="1">
    <source>
        <dbReference type="Pfam" id="PF01408"/>
    </source>
</evidence>
<dbReference type="InterPro" id="IPR010091">
    <property type="entry name" value="Thiazolinyl_imide_reductase"/>
</dbReference>
<dbReference type="Gene3D" id="3.40.50.720">
    <property type="entry name" value="NAD(P)-binding Rossmann-like Domain"/>
    <property type="match status" value="1"/>
</dbReference>
<dbReference type="InterPro" id="IPR000683">
    <property type="entry name" value="Gfo/Idh/MocA-like_OxRdtase_N"/>
</dbReference>
<dbReference type="SUPFAM" id="SSF51735">
    <property type="entry name" value="NAD(P)-binding Rossmann-fold domains"/>
    <property type="match status" value="1"/>
</dbReference>
<dbReference type="GO" id="GO:0000166">
    <property type="term" value="F:nucleotide binding"/>
    <property type="evidence" value="ECO:0007669"/>
    <property type="project" value="InterPro"/>
</dbReference>
<accession>A0A243S0T6</accession>
<dbReference type="EMBL" id="NGFN01000135">
    <property type="protein sequence ID" value="OUD01162.1"/>
    <property type="molecule type" value="Genomic_DNA"/>
</dbReference>
<sequence>MTVTRVVVCGTGFGRVYLSAFRSAFGEPEADFPFRLTGVLGRGSARSKACAERYGVPLLTDPDDVPDLADLACVVVPNGVGGGEGAALAQRLMARGVHVLHEHPIHQVELAACLRAARRHGVQYRLNTFYPHLDPVRRFLAAARHLAERQEVLYAEGACAVHVSYDLIDILGQALGGLRPWQLGDPVSGGGPFRTLEGRLAGVPVTLRVLNQLDPEDPDNHTHLLHRATLGFTGGTLILAGTHGPVLWSPALPAPRGDDGELDFDAEADRLVHLPSVQPVGPAEAPTHREVYAEVWPEGVRRALRAVANAAGAGEDPMRAGQYHLTLSSVWQDLTARLGYPDLVRRPAPEPVTAPDLAAAVHEREGL</sequence>
<comment type="caution">
    <text evidence="3">The sequence shown here is derived from an EMBL/GenBank/DDBJ whole genome shotgun (WGS) entry which is preliminary data.</text>
</comment>
<dbReference type="PANTHER" id="PTHR43377">
    <property type="entry name" value="BILIVERDIN REDUCTASE A"/>
    <property type="match status" value="1"/>
</dbReference>
<gene>
    <name evidence="3" type="ORF">CA983_21765</name>
</gene>
<evidence type="ECO:0000259" key="2">
    <source>
        <dbReference type="Pfam" id="PF21390"/>
    </source>
</evidence>
<proteinExistence type="predicted"/>
<feature type="domain" description="Thiazolinyl imine reductase-like C-terminal" evidence="2">
    <location>
        <begin position="162"/>
        <end position="249"/>
    </location>
</feature>
<dbReference type="InterPro" id="IPR051450">
    <property type="entry name" value="Gfo/Idh/MocA_Oxidoreductases"/>
</dbReference>
<protein>
    <submittedName>
        <fullName evidence="3">Uncharacterized protein</fullName>
    </submittedName>
</protein>
<keyword evidence="4" id="KW-1185">Reference proteome</keyword>
<reference evidence="3 4" key="1">
    <citation type="submission" date="2017-05" db="EMBL/GenBank/DDBJ databases">
        <title>Biotechnological potential of actinobacteria isolated from South African environments.</title>
        <authorList>
            <person name="Le Roes-Hill M."/>
            <person name="Prins A."/>
            <person name="Durrell K.A."/>
        </authorList>
    </citation>
    <scope>NUCLEOTIDE SEQUENCE [LARGE SCALE GENOMIC DNA]</scope>
    <source>
        <strain evidence="3 4">HMC13</strain>
    </source>
</reference>
<dbReference type="InterPro" id="IPR048655">
    <property type="entry name" value="Irp3-like_C"/>
</dbReference>
<evidence type="ECO:0000313" key="3">
    <source>
        <dbReference type="EMBL" id="OUD01162.1"/>
    </source>
</evidence>
<dbReference type="Proteomes" id="UP000195105">
    <property type="component" value="Unassembled WGS sequence"/>
</dbReference>
<dbReference type="Pfam" id="PF01408">
    <property type="entry name" value="GFO_IDH_MocA"/>
    <property type="match status" value="1"/>
</dbReference>
<feature type="domain" description="Gfo/Idh/MocA-like oxidoreductase N-terminal" evidence="1">
    <location>
        <begin position="5"/>
        <end position="127"/>
    </location>
</feature>
<name>A0A243S0T6_9ACTN</name>
<dbReference type="RefSeq" id="WP_086602589.1">
    <property type="nucleotide sequence ID" value="NZ_NGFN01000135.1"/>
</dbReference>
<dbReference type="Pfam" id="PF21390">
    <property type="entry name" value="Irp3-like_C"/>
    <property type="match status" value="1"/>
</dbReference>
<organism evidence="3 4">
    <name type="scientific">Streptomyces swartbergensis</name>
    <dbReference type="NCBI Taxonomy" id="487165"/>
    <lineage>
        <taxon>Bacteria</taxon>
        <taxon>Bacillati</taxon>
        <taxon>Actinomycetota</taxon>
        <taxon>Actinomycetes</taxon>
        <taxon>Kitasatosporales</taxon>
        <taxon>Streptomycetaceae</taxon>
        <taxon>Streptomyces</taxon>
    </lineage>
</organism>
<dbReference type="PANTHER" id="PTHR43377:SF1">
    <property type="entry name" value="BILIVERDIN REDUCTASE A"/>
    <property type="match status" value="1"/>
</dbReference>
<dbReference type="Gene3D" id="3.30.360.10">
    <property type="entry name" value="Dihydrodipicolinate Reductase, domain 2"/>
    <property type="match status" value="1"/>
</dbReference>
<dbReference type="AlphaFoldDB" id="A0A243S0T6"/>
<dbReference type="NCBIfam" id="TIGR01761">
    <property type="entry name" value="thiaz-red"/>
    <property type="match status" value="1"/>
</dbReference>
<dbReference type="InterPro" id="IPR036291">
    <property type="entry name" value="NAD(P)-bd_dom_sf"/>
</dbReference>